<keyword evidence="2" id="KW-1185">Reference proteome</keyword>
<evidence type="ECO:0000313" key="2">
    <source>
        <dbReference type="Proteomes" id="UP000762676"/>
    </source>
</evidence>
<reference evidence="1 2" key="1">
    <citation type="journal article" date="2021" name="Elife">
        <title>Chloroplast acquisition without the gene transfer in kleptoplastic sea slugs, Plakobranchus ocellatus.</title>
        <authorList>
            <person name="Maeda T."/>
            <person name="Takahashi S."/>
            <person name="Yoshida T."/>
            <person name="Shimamura S."/>
            <person name="Takaki Y."/>
            <person name="Nagai Y."/>
            <person name="Toyoda A."/>
            <person name="Suzuki Y."/>
            <person name="Arimoto A."/>
            <person name="Ishii H."/>
            <person name="Satoh N."/>
            <person name="Nishiyama T."/>
            <person name="Hasebe M."/>
            <person name="Maruyama T."/>
            <person name="Minagawa J."/>
            <person name="Obokata J."/>
            <person name="Shigenobu S."/>
        </authorList>
    </citation>
    <scope>NUCLEOTIDE SEQUENCE [LARGE SCALE GENOMIC DNA]</scope>
</reference>
<dbReference type="EMBL" id="BMAT01013599">
    <property type="protein sequence ID" value="GFS15945.1"/>
    <property type="molecule type" value="Genomic_DNA"/>
</dbReference>
<protein>
    <submittedName>
        <fullName evidence="1">Uncharacterized protein</fullName>
    </submittedName>
</protein>
<name>A0AAV4J0J9_9GAST</name>
<accession>A0AAV4J0J9</accession>
<dbReference type="Proteomes" id="UP000762676">
    <property type="component" value="Unassembled WGS sequence"/>
</dbReference>
<evidence type="ECO:0000313" key="1">
    <source>
        <dbReference type="EMBL" id="GFS15945.1"/>
    </source>
</evidence>
<dbReference type="AlphaFoldDB" id="A0AAV4J0J9"/>
<sequence length="98" mass="11445">MCFRLAWCLTPRCIEILFFNKTRQELKQQDTFNSFLGKATFEFCHGQDFRRTFIQSNICGITCSGSWTVKTIDLKTTLILNIPSEGTKGDIPRHFYRL</sequence>
<comment type="caution">
    <text evidence="1">The sequence shown here is derived from an EMBL/GenBank/DDBJ whole genome shotgun (WGS) entry which is preliminary data.</text>
</comment>
<organism evidence="1 2">
    <name type="scientific">Elysia marginata</name>
    <dbReference type="NCBI Taxonomy" id="1093978"/>
    <lineage>
        <taxon>Eukaryota</taxon>
        <taxon>Metazoa</taxon>
        <taxon>Spiralia</taxon>
        <taxon>Lophotrochozoa</taxon>
        <taxon>Mollusca</taxon>
        <taxon>Gastropoda</taxon>
        <taxon>Heterobranchia</taxon>
        <taxon>Euthyneura</taxon>
        <taxon>Panpulmonata</taxon>
        <taxon>Sacoglossa</taxon>
        <taxon>Placobranchoidea</taxon>
        <taxon>Plakobranchidae</taxon>
        <taxon>Elysia</taxon>
    </lineage>
</organism>
<gene>
    <name evidence="1" type="ORF">ElyMa_006782800</name>
</gene>
<proteinExistence type="predicted"/>